<feature type="non-terminal residue" evidence="2">
    <location>
        <position position="101"/>
    </location>
</feature>
<dbReference type="Gene3D" id="1.10.20.10">
    <property type="entry name" value="Histone, subunit A"/>
    <property type="match status" value="1"/>
</dbReference>
<organism evidence="2">
    <name type="scientific">Octactis speculum</name>
    <dbReference type="NCBI Taxonomy" id="3111310"/>
    <lineage>
        <taxon>Eukaryota</taxon>
        <taxon>Sar</taxon>
        <taxon>Stramenopiles</taxon>
        <taxon>Ochrophyta</taxon>
        <taxon>Dictyochophyceae</taxon>
        <taxon>Dictyochales</taxon>
        <taxon>Dictyochaceae</taxon>
        <taxon>Octactis</taxon>
    </lineage>
</organism>
<feature type="domain" description="TATA box binding protein associated factor (TAF) histone-like fold" evidence="1">
    <location>
        <begin position="49"/>
        <end position="84"/>
    </location>
</feature>
<dbReference type="GO" id="GO:0046982">
    <property type="term" value="F:protein heterodimerization activity"/>
    <property type="evidence" value="ECO:0007669"/>
    <property type="project" value="InterPro"/>
</dbReference>
<accession>A0A7S2GMQ0</accession>
<gene>
    <name evidence="2" type="ORF">DSPE1174_LOCUS24899</name>
</gene>
<dbReference type="InterPro" id="IPR004823">
    <property type="entry name" value="TAF_TATA-bd_Histone-like_dom"/>
</dbReference>
<dbReference type="Pfam" id="PF02969">
    <property type="entry name" value="TAF"/>
    <property type="match status" value="1"/>
</dbReference>
<dbReference type="EMBL" id="HBGS01047921">
    <property type="protein sequence ID" value="CAD9462049.1"/>
    <property type="molecule type" value="Transcribed_RNA"/>
</dbReference>
<dbReference type="InterPro" id="IPR009072">
    <property type="entry name" value="Histone-fold"/>
</dbReference>
<reference evidence="2" key="1">
    <citation type="submission" date="2021-01" db="EMBL/GenBank/DDBJ databases">
        <authorList>
            <person name="Corre E."/>
            <person name="Pelletier E."/>
            <person name="Niang G."/>
            <person name="Scheremetjew M."/>
            <person name="Finn R."/>
            <person name="Kale V."/>
            <person name="Holt S."/>
            <person name="Cochrane G."/>
            <person name="Meng A."/>
            <person name="Brown T."/>
            <person name="Cohen L."/>
        </authorList>
    </citation>
    <scope>NUCLEOTIDE SEQUENCE</scope>
    <source>
        <strain evidence="2">CCMP1381</strain>
    </source>
</reference>
<name>A0A7S2GMQ0_9STRA</name>
<protein>
    <recommendedName>
        <fullName evidence="1">TATA box binding protein associated factor (TAF) histone-like fold domain-containing protein</fullName>
    </recommendedName>
</protein>
<evidence type="ECO:0000259" key="1">
    <source>
        <dbReference type="Pfam" id="PF02969"/>
    </source>
</evidence>
<evidence type="ECO:0000313" key="2">
    <source>
        <dbReference type="EMBL" id="CAD9462049.1"/>
    </source>
</evidence>
<proteinExistence type="predicted"/>
<sequence>MEELPVSENEGGSSQRQFSSKMSEWACRLCQHLQRIRQSHAPLSSSLPRLLGPAVDRHLRGIVDTAIKIQRRSRRNVLTVDDLNFVLSLQSSECVYGFASA</sequence>
<dbReference type="AlphaFoldDB" id="A0A7S2GMQ0"/>